<protein>
    <recommendedName>
        <fullName evidence="7">AP-3 complex subunit delta</fullName>
    </recommendedName>
</protein>
<feature type="coiled-coil region" evidence="8">
    <location>
        <begin position="922"/>
        <end position="953"/>
    </location>
</feature>
<dbReference type="HOGENOM" id="CLU_001908_3_0_1"/>
<dbReference type="PIRSF" id="PIRSF037092">
    <property type="entry name" value="AP3_complex_delta"/>
    <property type="match status" value="1"/>
</dbReference>
<dbReference type="Pfam" id="PF01602">
    <property type="entry name" value="Adaptin_N"/>
    <property type="match status" value="1"/>
</dbReference>
<dbReference type="STRING" id="1442369.A0A0D2FDV4"/>
<dbReference type="GO" id="GO:0030123">
    <property type="term" value="C:AP-3 adaptor complex"/>
    <property type="evidence" value="ECO:0007669"/>
    <property type="project" value="InterPro"/>
</dbReference>
<comment type="subunit">
    <text evidence="7">Adaptor protein complex 3 (AP-3) is a heterotetramer.</text>
</comment>
<evidence type="ECO:0000256" key="7">
    <source>
        <dbReference type="PIRNR" id="PIRNR037092"/>
    </source>
</evidence>
<dbReference type="InterPro" id="IPR002553">
    <property type="entry name" value="Clathrin/coatomer_adapt-like_N"/>
</dbReference>
<dbReference type="InterPro" id="IPR016024">
    <property type="entry name" value="ARM-type_fold"/>
</dbReference>
<dbReference type="VEuPathDB" id="FungiDB:Z518_10406"/>
<comment type="similarity">
    <text evidence="2 7">Belongs to the adaptor complexes large subunit family.</text>
</comment>
<organism evidence="11 12">
    <name type="scientific">Rhinocladiella mackenziei CBS 650.93</name>
    <dbReference type="NCBI Taxonomy" id="1442369"/>
    <lineage>
        <taxon>Eukaryota</taxon>
        <taxon>Fungi</taxon>
        <taxon>Dikarya</taxon>
        <taxon>Ascomycota</taxon>
        <taxon>Pezizomycotina</taxon>
        <taxon>Eurotiomycetes</taxon>
        <taxon>Chaetothyriomycetidae</taxon>
        <taxon>Chaetothyriales</taxon>
        <taxon>Herpotrichiellaceae</taxon>
        <taxon>Rhinocladiella</taxon>
    </lineage>
</organism>
<dbReference type="InterPro" id="IPR017105">
    <property type="entry name" value="AP3_complex_dsu"/>
</dbReference>
<evidence type="ECO:0000313" key="12">
    <source>
        <dbReference type="Proteomes" id="UP000053617"/>
    </source>
</evidence>
<keyword evidence="3 7" id="KW-0813">Transport</keyword>
<keyword evidence="12" id="KW-1185">Reference proteome</keyword>
<proteinExistence type="inferred from homology"/>
<evidence type="ECO:0000256" key="9">
    <source>
        <dbReference type="SAM" id="MobiDB-lite"/>
    </source>
</evidence>
<dbReference type="EMBL" id="KN847483">
    <property type="protein sequence ID" value="KIX00267.1"/>
    <property type="molecule type" value="Genomic_DNA"/>
</dbReference>
<feature type="region of interest" description="Disordered" evidence="9">
    <location>
        <begin position="730"/>
        <end position="789"/>
    </location>
</feature>
<feature type="region of interest" description="Disordered" evidence="9">
    <location>
        <begin position="967"/>
        <end position="1032"/>
    </location>
</feature>
<dbReference type="GO" id="GO:0006623">
    <property type="term" value="P:protein targeting to vacuole"/>
    <property type="evidence" value="ECO:0007669"/>
    <property type="project" value="TreeGrafter"/>
</dbReference>
<feature type="compositionally biased region" description="Polar residues" evidence="9">
    <location>
        <begin position="885"/>
        <end position="895"/>
    </location>
</feature>
<dbReference type="GO" id="GO:0006896">
    <property type="term" value="P:Golgi to vacuole transport"/>
    <property type="evidence" value="ECO:0007669"/>
    <property type="project" value="TreeGrafter"/>
</dbReference>
<dbReference type="Proteomes" id="UP000053617">
    <property type="component" value="Unassembled WGS sequence"/>
</dbReference>
<sequence>MFEKSLVDLIRGLRGHKGNEAEYIQGALKECRSEIRSQDLDVKATALLKLIYLEMFGYDMTWAAFNVLEVMASAKQMQKRVGYLAAVQSFRPETEVLMLAENLLKKDLTSPSIPILSLPLVTLPHIVTPSLALSILTDLLPRLSHSQPAVRKKTIVTLYRLALVYPETLRAAWPKIKERLLDEQEDGSVTAATVNVVCELGWRRPHDFLPLAPRLFDLLLAQKNNWMGIKIIKLFAVLTPLEPRLVKKLVRPLTKLIQETTAMSLLYECISGIIQGGILDGAESGVDVEEVADLCISKLRGMIVLDGDPNLKYVALLAFNKIVGSHPTLVSMQQDVIMGCLDDPDISIKMQALELVPGMVNSGNLQSVVDRLIKQLASSPSATDVANGHLDEGQTDMEQRLILDKRGSENVPLPDEYRHEMISRILDMGSQNTYAHITDFEWYLEILVHLVRHLPADKNVQSLRTSTDDNTSLGSRIGGQLRDIAVRVKELRPEAIKAAETLVLLSNRTIAYPKHGSGQDQVMKSAAWICGEFANFLSNPYEVLNSLIHESSENFSPATLAIFVQAIPKIMANIAMTANREWNVSRGTTMSLLLARTTEFLDQLSSHPNLDVQERSVEFLELLRLVSEALSAQSRDSIQAPLLLTSAMPSLFSGIELNPVSSAAQKKVPVPPDLDLDVPINPDLSSILQASQMADEDESADGAFRAFYYDREPVQAMSSLQPHSAAALLGSPSEHEPMSYQSVPESPDTRARRKAERLARHKDDPFYIAPSGESSPRLHDVISKSNGDDELDVDSIPIIDLQIDQVRTTAANTGLEEFQHDHQRPARKKRPMRKFVVAADETLDLGADGTLFSRSLSQSASNSTSLSTTPVTNRPRSLSPHPKSRTQAPTRPTRSLLTVDSSNLKNLSLEGAGEIESEILRREAEELEMAIALREVEKKRLEMQREAERERTVMGEGVDVEGTVVRKKQKKKQIRAQVGDANAAPQIESEDRGDEEVVKKKRKKKKKAKAVERVEAGEGNGHGMAEKDLAIE</sequence>
<evidence type="ECO:0000259" key="10">
    <source>
        <dbReference type="Pfam" id="PF01602"/>
    </source>
</evidence>
<feature type="domain" description="Clathrin/coatomer adaptor adaptin-like N-terminal" evidence="10">
    <location>
        <begin position="20"/>
        <end position="625"/>
    </location>
</feature>
<evidence type="ECO:0000256" key="4">
    <source>
        <dbReference type="ARBA" id="ARBA00022737"/>
    </source>
</evidence>
<feature type="compositionally biased region" description="Basic residues" evidence="9">
    <location>
        <begin position="999"/>
        <end position="1008"/>
    </location>
</feature>
<dbReference type="PANTHER" id="PTHR22781">
    <property type="entry name" value="DELTA ADAPTIN-RELATED"/>
    <property type="match status" value="1"/>
</dbReference>
<keyword evidence="7" id="KW-0333">Golgi apparatus</keyword>
<gene>
    <name evidence="11" type="ORF">Z518_10406</name>
</gene>
<dbReference type="SUPFAM" id="SSF48371">
    <property type="entry name" value="ARM repeat"/>
    <property type="match status" value="1"/>
</dbReference>
<evidence type="ECO:0000256" key="5">
    <source>
        <dbReference type="ARBA" id="ARBA00022927"/>
    </source>
</evidence>
<evidence type="ECO:0000313" key="11">
    <source>
        <dbReference type="EMBL" id="KIX00267.1"/>
    </source>
</evidence>
<keyword evidence="6" id="KW-0472">Membrane</keyword>
<feature type="compositionally biased region" description="Basic and acidic residues" evidence="9">
    <location>
        <begin position="756"/>
        <end position="765"/>
    </location>
</feature>
<evidence type="ECO:0000256" key="6">
    <source>
        <dbReference type="ARBA" id="ARBA00023136"/>
    </source>
</evidence>
<feature type="compositionally biased region" description="Low complexity" evidence="9">
    <location>
        <begin position="856"/>
        <end position="869"/>
    </location>
</feature>
<comment type="function">
    <text evidence="7">Part of the AP-3 complex, an adaptor-related complex which is not clathrin-associated. The complex is associated with the Golgi region as well as more peripheral structures. It facilitates the budding of vesicles from the Golgi membrane.</text>
</comment>
<evidence type="ECO:0000256" key="1">
    <source>
        <dbReference type="ARBA" id="ARBA00004308"/>
    </source>
</evidence>
<dbReference type="Gene3D" id="1.25.10.10">
    <property type="entry name" value="Leucine-rich Repeat Variant"/>
    <property type="match status" value="1"/>
</dbReference>
<evidence type="ECO:0000256" key="2">
    <source>
        <dbReference type="ARBA" id="ARBA00006613"/>
    </source>
</evidence>
<name>A0A0D2FDV4_9EURO</name>
<keyword evidence="5 7" id="KW-0653">Protein transport</keyword>
<reference evidence="11 12" key="1">
    <citation type="submission" date="2015-01" db="EMBL/GenBank/DDBJ databases">
        <title>The Genome Sequence of Rhinocladiella mackenzie CBS 650.93.</title>
        <authorList>
            <consortium name="The Broad Institute Genomics Platform"/>
            <person name="Cuomo C."/>
            <person name="de Hoog S."/>
            <person name="Gorbushina A."/>
            <person name="Stielow B."/>
            <person name="Teixiera M."/>
            <person name="Abouelleil A."/>
            <person name="Chapman S.B."/>
            <person name="Priest M."/>
            <person name="Young S.K."/>
            <person name="Wortman J."/>
            <person name="Nusbaum C."/>
            <person name="Birren B."/>
        </authorList>
    </citation>
    <scope>NUCLEOTIDE SEQUENCE [LARGE SCALE GENOMIC DNA]</scope>
    <source>
        <strain evidence="11 12">CBS 650.93</strain>
    </source>
</reference>
<feature type="region of interest" description="Disordered" evidence="9">
    <location>
        <begin position="856"/>
        <end position="895"/>
    </location>
</feature>
<dbReference type="InterPro" id="IPR011989">
    <property type="entry name" value="ARM-like"/>
</dbReference>
<keyword evidence="8" id="KW-0175">Coiled coil</keyword>
<dbReference type="RefSeq" id="XP_013267403.1">
    <property type="nucleotide sequence ID" value="XM_013411949.1"/>
</dbReference>
<dbReference type="PANTHER" id="PTHR22781:SF12">
    <property type="entry name" value="AP-3 COMPLEX SUBUNIT DELTA-1"/>
    <property type="match status" value="1"/>
</dbReference>
<dbReference type="GeneID" id="25298477"/>
<evidence type="ECO:0000256" key="3">
    <source>
        <dbReference type="ARBA" id="ARBA00022448"/>
    </source>
</evidence>
<evidence type="ECO:0000256" key="8">
    <source>
        <dbReference type="SAM" id="Coils"/>
    </source>
</evidence>
<dbReference type="AlphaFoldDB" id="A0A0D2FDV4"/>
<keyword evidence="4" id="KW-0677">Repeat</keyword>
<dbReference type="GO" id="GO:0010008">
    <property type="term" value="C:endosome membrane"/>
    <property type="evidence" value="ECO:0007669"/>
    <property type="project" value="TreeGrafter"/>
</dbReference>
<dbReference type="GO" id="GO:0005794">
    <property type="term" value="C:Golgi apparatus"/>
    <property type="evidence" value="ECO:0007669"/>
    <property type="project" value="UniProtKB-SubCell"/>
</dbReference>
<dbReference type="OrthoDB" id="10264595at2759"/>
<feature type="region of interest" description="Disordered" evidence="9">
    <location>
        <begin position="814"/>
        <end position="833"/>
    </location>
</feature>
<accession>A0A0D2FDV4</accession>
<comment type="subcellular location">
    <subcellularLocation>
        <location evidence="1">Endomembrane system</location>
    </subcellularLocation>
    <subcellularLocation>
        <location evidence="7">Golgi apparatus</location>
    </subcellularLocation>
</comment>